<dbReference type="GO" id="GO:0008324">
    <property type="term" value="F:monoatomic cation transmembrane transporter activity"/>
    <property type="evidence" value="ECO:0007669"/>
    <property type="project" value="InterPro"/>
</dbReference>
<evidence type="ECO:0000256" key="6">
    <source>
        <dbReference type="ARBA" id="ARBA00023136"/>
    </source>
</evidence>
<dbReference type="AlphaFoldDB" id="A0A8A4TJ49"/>
<feature type="transmembrane region" description="Helical" evidence="7">
    <location>
        <begin position="78"/>
        <end position="100"/>
    </location>
</feature>
<dbReference type="KEGG" id="scor:J3U87_30560"/>
<dbReference type="EMBL" id="CP071793">
    <property type="protein sequence ID" value="QTD49946.1"/>
    <property type="molecule type" value="Genomic_DNA"/>
</dbReference>
<dbReference type="Proteomes" id="UP000663929">
    <property type="component" value="Chromosome"/>
</dbReference>
<keyword evidence="4" id="KW-0677">Repeat</keyword>
<dbReference type="SUPFAM" id="SSF116726">
    <property type="entry name" value="TrkA C-terminal domain-like"/>
    <property type="match status" value="2"/>
</dbReference>
<evidence type="ECO:0000256" key="2">
    <source>
        <dbReference type="ARBA" id="ARBA00022448"/>
    </source>
</evidence>
<keyword evidence="5 7" id="KW-1133">Transmembrane helix</keyword>
<feature type="transmembrane region" description="Helical" evidence="7">
    <location>
        <begin position="106"/>
        <end position="125"/>
    </location>
</feature>
<dbReference type="PANTHER" id="PTHR43652">
    <property type="entry name" value="BASIC AMINO ACID ANTIPORTER YFCC-RELATED"/>
    <property type="match status" value="1"/>
</dbReference>
<dbReference type="RefSeq" id="WP_237379577.1">
    <property type="nucleotide sequence ID" value="NZ_CP071793.1"/>
</dbReference>
<feature type="transmembrane region" description="Helical" evidence="7">
    <location>
        <begin position="411"/>
        <end position="444"/>
    </location>
</feature>
<feature type="transmembrane region" description="Helical" evidence="7">
    <location>
        <begin position="51"/>
        <end position="71"/>
    </location>
</feature>
<evidence type="ECO:0000256" key="1">
    <source>
        <dbReference type="ARBA" id="ARBA00004141"/>
    </source>
</evidence>
<dbReference type="InterPro" id="IPR051679">
    <property type="entry name" value="DASS-Related_Transporters"/>
</dbReference>
<name>A0A8A4TJ49_SULCO</name>
<evidence type="ECO:0000313" key="10">
    <source>
        <dbReference type="Proteomes" id="UP000663929"/>
    </source>
</evidence>
<evidence type="ECO:0000256" key="4">
    <source>
        <dbReference type="ARBA" id="ARBA00022737"/>
    </source>
</evidence>
<feature type="transmembrane region" description="Helical" evidence="7">
    <location>
        <begin position="518"/>
        <end position="537"/>
    </location>
</feature>
<gene>
    <name evidence="9" type="ORF">J3U87_30560</name>
</gene>
<dbReference type="GO" id="GO:0006813">
    <property type="term" value="P:potassium ion transport"/>
    <property type="evidence" value="ECO:0007669"/>
    <property type="project" value="InterPro"/>
</dbReference>
<comment type="subcellular location">
    <subcellularLocation>
        <location evidence="1">Membrane</location>
        <topology evidence="1">Multi-pass membrane protein</topology>
    </subcellularLocation>
</comment>
<evidence type="ECO:0000313" key="9">
    <source>
        <dbReference type="EMBL" id="QTD49946.1"/>
    </source>
</evidence>
<dbReference type="InterPro" id="IPR036721">
    <property type="entry name" value="RCK_C_sf"/>
</dbReference>
<protein>
    <submittedName>
        <fullName evidence="9">SLC13 family permease</fullName>
    </submittedName>
</protein>
<feature type="domain" description="RCK C-terminal" evidence="8">
    <location>
        <begin position="210"/>
        <end position="300"/>
    </location>
</feature>
<proteinExistence type="predicted"/>
<feature type="transmembrane region" description="Helical" evidence="7">
    <location>
        <begin position="543"/>
        <end position="568"/>
    </location>
</feature>
<dbReference type="Gene3D" id="3.30.70.1450">
    <property type="entry name" value="Regulator of K+ conductance, C-terminal domain"/>
    <property type="match status" value="2"/>
</dbReference>
<sequence>MSTDQILVVSILIVSLILFVIDKIRVDLVSMGVMVALVLTGLLSPEQAFSGFASPAVITVWGVFIVSAGLSRCGIDRLLAQGMLAIAGSHPLGLLTTLMLCAGLMSAFMNNVGAVAILLPTVMGLCRERGLPPSKMLIPVAFASLMGGNMTLIGTPPNILATDIMRQFPEVPGFSFFDFLPTGLIIMGTGLLYMLLIGRHLLPERQPALPETPTDPRNQSFLSEAVLTAEAPLVGKTLFGVQFGTRYGLSVRDIRRDKEYLSGPSGDANLGHIKLKQGDTLVFEGPLQVVMEACHKEQLDMQKEPSRSTKARLLGDDEHIQMAEITLSPTSRLIGQSLKQINFRQRFGLSVIAIRHQGSYQMAHLAENPLDFGDLLVVRGPRETVATLRSEPEFLLLEPTPITKRYWRKTWMAATIFGAAITAAALGILHISIAILLAALAMVATHILSMNDAYRAIDWKSVFLIAGMLPLGEAMEHTGTAMMAARAVEDILGHLGPWYILAGLFLITAGLTEIISNAAATVLMVPIAIDIGLALGVDPRGFVMATVIAASTSFLMPIGHQVNVLIYGPGGYRFGDFARVGFGLNLLLFIVVTFALPWIWPF</sequence>
<evidence type="ECO:0000259" key="8">
    <source>
        <dbReference type="PROSITE" id="PS51202"/>
    </source>
</evidence>
<dbReference type="Pfam" id="PF03600">
    <property type="entry name" value="CitMHS"/>
    <property type="match status" value="1"/>
</dbReference>
<dbReference type="GO" id="GO:0005886">
    <property type="term" value="C:plasma membrane"/>
    <property type="evidence" value="ECO:0007669"/>
    <property type="project" value="TreeGrafter"/>
</dbReference>
<evidence type="ECO:0000256" key="3">
    <source>
        <dbReference type="ARBA" id="ARBA00022692"/>
    </source>
</evidence>
<evidence type="ECO:0000256" key="5">
    <source>
        <dbReference type="ARBA" id="ARBA00022989"/>
    </source>
</evidence>
<feature type="transmembrane region" description="Helical" evidence="7">
    <location>
        <begin position="580"/>
        <end position="600"/>
    </location>
</feature>
<dbReference type="PROSITE" id="PS51202">
    <property type="entry name" value="RCK_C"/>
    <property type="match status" value="2"/>
</dbReference>
<dbReference type="InterPro" id="IPR004680">
    <property type="entry name" value="Cit_transptr-like_dom"/>
</dbReference>
<evidence type="ECO:0000256" key="7">
    <source>
        <dbReference type="SAM" id="Phobius"/>
    </source>
</evidence>
<dbReference type="PANTHER" id="PTHR43652:SF2">
    <property type="entry name" value="BASIC AMINO ACID ANTIPORTER YFCC-RELATED"/>
    <property type="match status" value="1"/>
</dbReference>
<keyword evidence="2" id="KW-0813">Transport</keyword>
<feature type="transmembrane region" description="Helical" evidence="7">
    <location>
        <begin position="491"/>
        <end position="511"/>
    </location>
</feature>
<organism evidence="9 10">
    <name type="scientific">Sulfidibacter corallicola</name>
    <dbReference type="NCBI Taxonomy" id="2818388"/>
    <lineage>
        <taxon>Bacteria</taxon>
        <taxon>Pseudomonadati</taxon>
        <taxon>Acidobacteriota</taxon>
        <taxon>Holophagae</taxon>
        <taxon>Acanthopleuribacterales</taxon>
        <taxon>Acanthopleuribacteraceae</taxon>
        <taxon>Sulfidibacter</taxon>
    </lineage>
</organism>
<accession>A0A8A4TJ49</accession>
<keyword evidence="3 7" id="KW-0812">Transmembrane</keyword>
<reference evidence="9" key="1">
    <citation type="submission" date="2021-03" db="EMBL/GenBank/DDBJ databases">
        <title>Acanthopleuribacteraceae sp. M133.</title>
        <authorList>
            <person name="Wang G."/>
        </authorList>
    </citation>
    <scope>NUCLEOTIDE SEQUENCE</scope>
    <source>
        <strain evidence="9">M133</strain>
    </source>
</reference>
<keyword evidence="10" id="KW-1185">Reference proteome</keyword>
<feature type="transmembrane region" description="Helical" evidence="7">
    <location>
        <begin position="137"/>
        <end position="154"/>
    </location>
</feature>
<feature type="transmembrane region" description="Helical" evidence="7">
    <location>
        <begin position="174"/>
        <end position="196"/>
    </location>
</feature>
<keyword evidence="6 7" id="KW-0472">Membrane</keyword>
<dbReference type="Pfam" id="PF02080">
    <property type="entry name" value="TrkA_C"/>
    <property type="match status" value="1"/>
</dbReference>
<feature type="transmembrane region" description="Helical" evidence="7">
    <location>
        <begin position="6"/>
        <end position="21"/>
    </location>
</feature>
<feature type="domain" description="RCK C-terminal" evidence="8">
    <location>
        <begin position="308"/>
        <end position="394"/>
    </location>
</feature>
<dbReference type="InterPro" id="IPR006037">
    <property type="entry name" value="RCK_C"/>
</dbReference>